<dbReference type="Pfam" id="PF12802">
    <property type="entry name" value="MarR_2"/>
    <property type="match status" value="1"/>
</dbReference>
<dbReference type="GO" id="GO:0003677">
    <property type="term" value="F:DNA binding"/>
    <property type="evidence" value="ECO:0007669"/>
    <property type="project" value="UniProtKB-KW"/>
</dbReference>
<keyword evidence="2 5" id="KW-0238">DNA-binding</keyword>
<name>A0A9X3BGF0_9BACT</name>
<reference evidence="5" key="2">
    <citation type="submission" date="2023-04" db="EMBL/GenBank/DDBJ databases">
        <title>Paracnuella aquatica gen. nov., sp. nov., a member of the family Chitinophagaceae isolated from a hot spring.</title>
        <authorList>
            <person name="Wang C."/>
        </authorList>
    </citation>
    <scope>NUCLEOTIDE SEQUENCE</scope>
    <source>
        <strain evidence="5">LB-8</strain>
    </source>
</reference>
<evidence type="ECO:0000256" key="2">
    <source>
        <dbReference type="ARBA" id="ARBA00023125"/>
    </source>
</evidence>
<dbReference type="SUPFAM" id="SSF46785">
    <property type="entry name" value="Winged helix' DNA-binding domain"/>
    <property type="match status" value="1"/>
</dbReference>
<sequence length="164" mass="18993">MNKTELNTQLQELQAARPLTWGKVISLLKRQFDNWALHELTQQGYEEFKMAYMPVLMNIHPDGITNNELARKARVTKQAMSKVIKELIELDFVVTETDSHDKRSSIIHLTEKGKKLVIDARQKVCELDKEYEELLGKEEFAVLKEQLVTIIKCHDEKHGLVGCF</sequence>
<dbReference type="SMART" id="SM00347">
    <property type="entry name" value="HTH_MARR"/>
    <property type="match status" value="1"/>
</dbReference>
<evidence type="ECO:0000256" key="1">
    <source>
        <dbReference type="ARBA" id="ARBA00023015"/>
    </source>
</evidence>
<evidence type="ECO:0000313" key="5">
    <source>
        <dbReference type="EMBL" id="MCU7547642.1"/>
    </source>
</evidence>
<evidence type="ECO:0000259" key="4">
    <source>
        <dbReference type="PROSITE" id="PS50995"/>
    </source>
</evidence>
<dbReference type="GO" id="GO:0003700">
    <property type="term" value="F:DNA-binding transcription factor activity"/>
    <property type="evidence" value="ECO:0007669"/>
    <property type="project" value="InterPro"/>
</dbReference>
<dbReference type="PANTHER" id="PTHR33164:SF43">
    <property type="entry name" value="HTH-TYPE TRANSCRIPTIONAL REPRESSOR YETL"/>
    <property type="match status" value="1"/>
</dbReference>
<dbReference type="PROSITE" id="PS50995">
    <property type="entry name" value="HTH_MARR_2"/>
    <property type="match status" value="1"/>
</dbReference>
<dbReference type="InterPro" id="IPR036390">
    <property type="entry name" value="WH_DNA-bd_sf"/>
</dbReference>
<gene>
    <name evidence="5" type="ORF">OCK74_00890</name>
</gene>
<evidence type="ECO:0000313" key="6">
    <source>
        <dbReference type="Proteomes" id="UP001155483"/>
    </source>
</evidence>
<dbReference type="Proteomes" id="UP001155483">
    <property type="component" value="Unassembled WGS sequence"/>
</dbReference>
<protein>
    <submittedName>
        <fullName evidence="5">Winged helix DNA-binding protein</fullName>
    </submittedName>
</protein>
<dbReference type="RefSeq" id="WP_279295088.1">
    <property type="nucleotide sequence ID" value="NZ_JAOTIF010000001.1"/>
</dbReference>
<keyword evidence="6" id="KW-1185">Reference proteome</keyword>
<keyword evidence="1" id="KW-0805">Transcription regulation</keyword>
<organism evidence="5 6">
    <name type="scientific">Paraflavisolibacter caeni</name>
    <dbReference type="NCBI Taxonomy" id="2982496"/>
    <lineage>
        <taxon>Bacteria</taxon>
        <taxon>Pseudomonadati</taxon>
        <taxon>Bacteroidota</taxon>
        <taxon>Chitinophagia</taxon>
        <taxon>Chitinophagales</taxon>
        <taxon>Chitinophagaceae</taxon>
        <taxon>Paraflavisolibacter</taxon>
    </lineage>
</organism>
<dbReference type="PROSITE" id="PS01117">
    <property type="entry name" value="HTH_MARR_1"/>
    <property type="match status" value="1"/>
</dbReference>
<dbReference type="EMBL" id="JAOTIF010000001">
    <property type="protein sequence ID" value="MCU7547642.1"/>
    <property type="molecule type" value="Genomic_DNA"/>
</dbReference>
<dbReference type="GO" id="GO:0006950">
    <property type="term" value="P:response to stress"/>
    <property type="evidence" value="ECO:0007669"/>
    <property type="project" value="TreeGrafter"/>
</dbReference>
<dbReference type="Gene3D" id="1.10.10.10">
    <property type="entry name" value="Winged helix-like DNA-binding domain superfamily/Winged helix DNA-binding domain"/>
    <property type="match status" value="1"/>
</dbReference>
<keyword evidence="3" id="KW-0804">Transcription</keyword>
<dbReference type="InterPro" id="IPR039422">
    <property type="entry name" value="MarR/SlyA-like"/>
</dbReference>
<dbReference type="AlphaFoldDB" id="A0A9X3BGF0"/>
<dbReference type="InterPro" id="IPR000835">
    <property type="entry name" value="HTH_MarR-typ"/>
</dbReference>
<proteinExistence type="predicted"/>
<evidence type="ECO:0000256" key="3">
    <source>
        <dbReference type="ARBA" id="ARBA00023163"/>
    </source>
</evidence>
<accession>A0A9X3BGF0</accession>
<comment type="caution">
    <text evidence="5">The sequence shown here is derived from an EMBL/GenBank/DDBJ whole genome shotgun (WGS) entry which is preliminary data.</text>
</comment>
<reference evidence="5" key="1">
    <citation type="submission" date="2022-09" db="EMBL/GenBank/DDBJ databases">
        <authorList>
            <person name="Yuan C."/>
            <person name="Ke Z."/>
        </authorList>
    </citation>
    <scope>NUCLEOTIDE SEQUENCE</scope>
    <source>
        <strain evidence="5">LB-8</strain>
    </source>
</reference>
<dbReference type="InterPro" id="IPR023187">
    <property type="entry name" value="Tscrpt_reg_MarR-type_CS"/>
</dbReference>
<dbReference type="PANTHER" id="PTHR33164">
    <property type="entry name" value="TRANSCRIPTIONAL REGULATOR, MARR FAMILY"/>
    <property type="match status" value="1"/>
</dbReference>
<feature type="domain" description="HTH marR-type" evidence="4">
    <location>
        <begin position="3"/>
        <end position="152"/>
    </location>
</feature>
<dbReference type="InterPro" id="IPR036388">
    <property type="entry name" value="WH-like_DNA-bd_sf"/>
</dbReference>